<gene>
    <name evidence="1" type="ORF">C1H71_04925</name>
</gene>
<proteinExistence type="predicted"/>
<dbReference type="PROSITE" id="PS51257">
    <property type="entry name" value="PROKAR_LIPOPROTEIN"/>
    <property type="match status" value="1"/>
</dbReference>
<reference evidence="1 2" key="1">
    <citation type="submission" date="2018-01" db="EMBL/GenBank/DDBJ databases">
        <title>Genome sequence of Iodobacter sp. strain PCH194 isolated from Indian Trans-Himalaya.</title>
        <authorList>
            <person name="Kumar V."/>
            <person name="Thakur V."/>
            <person name="Kumar S."/>
            <person name="Singh D."/>
        </authorList>
    </citation>
    <scope>NUCLEOTIDE SEQUENCE [LARGE SCALE GENOMIC DNA]</scope>
    <source>
        <strain evidence="1 2">PCH194</strain>
    </source>
</reference>
<evidence type="ECO:0000313" key="2">
    <source>
        <dbReference type="Proteomes" id="UP000515917"/>
    </source>
</evidence>
<dbReference type="EMBL" id="CP025781">
    <property type="protein sequence ID" value="QBC42956.1"/>
    <property type="molecule type" value="Genomic_DNA"/>
</dbReference>
<organism evidence="1 2">
    <name type="scientific">Iodobacter fluviatilis</name>
    <dbReference type="NCBI Taxonomy" id="537"/>
    <lineage>
        <taxon>Bacteria</taxon>
        <taxon>Pseudomonadati</taxon>
        <taxon>Pseudomonadota</taxon>
        <taxon>Betaproteobacteria</taxon>
        <taxon>Neisseriales</taxon>
        <taxon>Chitinibacteraceae</taxon>
        <taxon>Iodobacter</taxon>
    </lineage>
</organism>
<accession>A0A7G3G6Q5</accession>
<dbReference type="RefSeq" id="WP_130105565.1">
    <property type="nucleotide sequence ID" value="NZ_CP025781.1"/>
</dbReference>
<evidence type="ECO:0000313" key="1">
    <source>
        <dbReference type="EMBL" id="QBC42956.1"/>
    </source>
</evidence>
<evidence type="ECO:0008006" key="3">
    <source>
        <dbReference type="Google" id="ProtNLM"/>
    </source>
</evidence>
<dbReference type="KEGG" id="ifl:C1H71_04925"/>
<dbReference type="AlphaFoldDB" id="A0A7G3G6Q5"/>
<sequence length="160" mass="18149">MLFRITILCLAFVLTACQENHSPRSKAQAQASTPDVFFKKNQAEWDTLQQFVGQNPQDIKLWERAPLKHALRLLLGPQLATFKLYMEKSSPLLQDRVLYVSGSSREEGKGQAYILIDVENRKLEVGIISNGKLEVLTTPGEAIYFPSDLEPMIKKLSIRM</sequence>
<keyword evidence="2" id="KW-1185">Reference proteome</keyword>
<dbReference type="Proteomes" id="UP000515917">
    <property type="component" value="Chromosome"/>
</dbReference>
<protein>
    <recommendedName>
        <fullName evidence="3">Lipoprotein</fullName>
    </recommendedName>
</protein>
<name>A0A7G3G6Q5_9NEIS</name>